<dbReference type="GO" id="GO:0046047">
    <property type="term" value="P:TTP catabolic process"/>
    <property type="evidence" value="ECO:0007669"/>
    <property type="project" value="TreeGrafter"/>
</dbReference>
<dbReference type="AlphaFoldDB" id="A0AAE9YIC1"/>
<evidence type="ECO:0000313" key="3">
    <source>
        <dbReference type="EMBL" id="WCO68426.1"/>
    </source>
</evidence>
<accession>A0AAE9YIC1</accession>
<protein>
    <submittedName>
        <fullName evidence="3">MazG nucleotide pyrophosphohydrolase domain-containing protein</fullName>
    </submittedName>
</protein>
<dbReference type="InterPro" id="IPR035013">
    <property type="entry name" value="YabN_N"/>
</dbReference>
<keyword evidence="4" id="KW-1185">Reference proteome</keyword>
<dbReference type="Proteomes" id="UP001216390">
    <property type="component" value="Chromosome"/>
</dbReference>
<evidence type="ECO:0000259" key="1">
    <source>
        <dbReference type="Pfam" id="PF00590"/>
    </source>
</evidence>
<feature type="domain" description="NTP pyrophosphohydrolase MazG-like" evidence="2">
    <location>
        <begin position="248"/>
        <end position="332"/>
    </location>
</feature>
<dbReference type="SUPFAM" id="SSF101386">
    <property type="entry name" value="all-alpha NTP pyrophosphatases"/>
    <property type="match status" value="1"/>
</dbReference>
<dbReference type="GO" id="GO:0047429">
    <property type="term" value="F:nucleoside triphosphate diphosphatase activity"/>
    <property type="evidence" value="ECO:0007669"/>
    <property type="project" value="TreeGrafter"/>
</dbReference>
<dbReference type="GO" id="GO:0008168">
    <property type="term" value="F:methyltransferase activity"/>
    <property type="evidence" value="ECO:0007669"/>
    <property type="project" value="InterPro"/>
</dbReference>
<feature type="domain" description="Tetrapyrrole methylase" evidence="1">
    <location>
        <begin position="5"/>
        <end position="201"/>
    </location>
</feature>
<dbReference type="GO" id="GO:0046081">
    <property type="term" value="P:dUTP catabolic process"/>
    <property type="evidence" value="ECO:0007669"/>
    <property type="project" value="TreeGrafter"/>
</dbReference>
<dbReference type="InterPro" id="IPR000878">
    <property type="entry name" value="4pyrrol_Mease"/>
</dbReference>
<dbReference type="GO" id="GO:0046076">
    <property type="term" value="P:dTTP catabolic process"/>
    <property type="evidence" value="ECO:0007669"/>
    <property type="project" value="TreeGrafter"/>
</dbReference>
<dbReference type="CDD" id="cd11528">
    <property type="entry name" value="NTP-PPase_MazG_Nterm"/>
    <property type="match status" value="1"/>
</dbReference>
<dbReference type="KEGG" id="ima:PO878_06755"/>
<dbReference type="Gene3D" id="1.10.287.1080">
    <property type="entry name" value="MazG-like"/>
    <property type="match status" value="1"/>
</dbReference>
<dbReference type="Pfam" id="PF03819">
    <property type="entry name" value="MazG"/>
    <property type="match status" value="1"/>
</dbReference>
<organism evidence="3 4">
    <name type="scientific">Iamia majanohamensis</name>
    <dbReference type="NCBI Taxonomy" id="467976"/>
    <lineage>
        <taxon>Bacteria</taxon>
        <taxon>Bacillati</taxon>
        <taxon>Actinomycetota</taxon>
        <taxon>Acidimicrobiia</taxon>
        <taxon>Acidimicrobiales</taxon>
        <taxon>Iamiaceae</taxon>
        <taxon>Iamia</taxon>
    </lineage>
</organism>
<dbReference type="RefSeq" id="WP_272737943.1">
    <property type="nucleotide sequence ID" value="NZ_CP116942.1"/>
</dbReference>
<dbReference type="GO" id="GO:0046052">
    <property type="term" value="P:UTP catabolic process"/>
    <property type="evidence" value="ECO:0007669"/>
    <property type="project" value="TreeGrafter"/>
</dbReference>
<dbReference type="PANTHER" id="PTHR30522:SF0">
    <property type="entry name" value="NUCLEOSIDE TRIPHOSPHATE PYROPHOSPHOHYDROLASE"/>
    <property type="match status" value="1"/>
</dbReference>
<evidence type="ECO:0000259" key="2">
    <source>
        <dbReference type="Pfam" id="PF03819"/>
    </source>
</evidence>
<name>A0AAE9YIC1_9ACTN</name>
<dbReference type="InterPro" id="IPR011551">
    <property type="entry name" value="NTP_PyrPHydrolase_MazG"/>
</dbReference>
<reference evidence="3" key="1">
    <citation type="submission" date="2023-01" db="EMBL/GenBank/DDBJ databases">
        <title>The diversity of Class Acidimicrobiia in South China Sea sediment environments and the proposal of Iamia marina sp. nov., a novel species of the genus Iamia.</title>
        <authorList>
            <person name="He Y."/>
            <person name="Tian X."/>
        </authorList>
    </citation>
    <scope>NUCLEOTIDE SEQUENCE</scope>
    <source>
        <strain evidence="3">DSM 19957</strain>
    </source>
</reference>
<dbReference type="CDD" id="cd11723">
    <property type="entry name" value="YabN_N_like"/>
    <property type="match status" value="1"/>
</dbReference>
<dbReference type="PANTHER" id="PTHR30522">
    <property type="entry name" value="NUCLEOSIDE TRIPHOSPHATE PYROPHOSPHOHYDROLASE"/>
    <property type="match status" value="1"/>
</dbReference>
<dbReference type="Pfam" id="PF00590">
    <property type="entry name" value="TP_methylase"/>
    <property type="match status" value="1"/>
</dbReference>
<dbReference type="InterPro" id="IPR048015">
    <property type="entry name" value="NTP-PPase_MazG-like_N"/>
</dbReference>
<proteinExistence type="predicted"/>
<dbReference type="GO" id="GO:0006203">
    <property type="term" value="P:dGTP catabolic process"/>
    <property type="evidence" value="ECO:0007669"/>
    <property type="project" value="TreeGrafter"/>
</dbReference>
<dbReference type="GO" id="GO:0046061">
    <property type="term" value="P:dATP catabolic process"/>
    <property type="evidence" value="ECO:0007669"/>
    <property type="project" value="TreeGrafter"/>
</dbReference>
<dbReference type="EMBL" id="CP116942">
    <property type="protein sequence ID" value="WCO68426.1"/>
    <property type="molecule type" value="Genomic_DNA"/>
</dbReference>
<dbReference type="SUPFAM" id="SSF53790">
    <property type="entry name" value="Tetrapyrrole methylase"/>
    <property type="match status" value="1"/>
</dbReference>
<dbReference type="InterPro" id="IPR035996">
    <property type="entry name" value="4pyrrol_Methylase_sf"/>
</dbReference>
<sequence>MTPRIVACGLGPAGADLVTRETADLLGSGRPVRLRTTRHPAVAQVAPDAPGHDHHYEAAATFAEVYRRIVDDLVAEAGEHGELVYAVPGSPRVLERTVDLLAERASAGEVELDVRPALSFLDLAWVRLGIDPLEEGVRLVDGHRFATAAAGQRGPLLVAHCHNRRVLSDIKLAVEDPPDEPVLVVQRLGSPDEAVTEVAWADLDRSVEPDHLTSLYVPALAAPVAAEVVAFAELVRTLREQCPWDREQTHVTLTRHALEEAYEVVEAITAWDAALGTDAEVDADEHLAEELGDLLFQVVFHATLGAERGAFDLADVARGIHDKLVRRHPHVFPPEGVEAGGDTDVASLTRTWEEIKRAETGRTSVMDGLPDDLPSLLWAHKVLRKAEAAGQPWTPNTTAAADDLGEQLLALVHAARAADVDPETALRTAAARVRDQVRATEGEPPAP</sequence>
<dbReference type="InterPro" id="IPR004518">
    <property type="entry name" value="MazG-like_dom"/>
</dbReference>
<evidence type="ECO:0000313" key="4">
    <source>
        <dbReference type="Proteomes" id="UP001216390"/>
    </source>
</evidence>
<gene>
    <name evidence="3" type="ORF">PO878_06755</name>
</gene>